<keyword evidence="1" id="KW-0812">Transmembrane</keyword>
<dbReference type="STRING" id="37752.IW18_17290"/>
<dbReference type="Proteomes" id="UP000032061">
    <property type="component" value="Unassembled WGS sequence"/>
</dbReference>
<dbReference type="EMBL" id="MUGX01000035">
    <property type="protein sequence ID" value="OXA84200.1"/>
    <property type="molecule type" value="Genomic_DNA"/>
</dbReference>
<comment type="caution">
    <text evidence="2">The sequence shown here is derived from an EMBL/GenBank/DDBJ whole genome shotgun (WGS) entry which is preliminary data.</text>
</comment>
<protein>
    <submittedName>
        <fullName evidence="2">Uncharacterized protein</fullName>
    </submittedName>
</protein>
<keyword evidence="5" id="KW-1185">Reference proteome</keyword>
<evidence type="ECO:0000313" key="3">
    <source>
        <dbReference type="EMBL" id="OXA84200.1"/>
    </source>
</evidence>
<feature type="transmembrane region" description="Helical" evidence="1">
    <location>
        <begin position="42"/>
        <end position="66"/>
    </location>
</feature>
<accession>A0A0D0EDY3</accession>
<gene>
    <name evidence="3" type="ORF">B0A73_21165</name>
    <name evidence="2" type="ORF">IW18_17290</name>
</gene>
<proteinExistence type="predicted"/>
<dbReference type="Proteomes" id="UP000198302">
    <property type="component" value="Unassembled WGS sequence"/>
</dbReference>
<feature type="transmembrane region" description="Helical" evidence="1">
    <location>
        <begin position="12"/>
        <end position="30"/>
    </location>
</feature>
<feature type="transmembrane region" description="Helical" evidence="1">
    <location>
        <begin position="86"/>
        <end position="110"/>
    </location>
</feature>
<name>A0A0D0EDY3_9FLAO</name>
<keyword evidence="1" id="KW-1133">Transmembrane helix</keyword>
<organism evidence="2 4">
    <name type="scientific">Flavobacterium hibernum</name>
    <dbReference type="NCBI Taxonomy" id="37752"/>
    <lineage>
        <taxon>Bacteria</taxon>
        <taxon>Pseudomonadati</taxon>
        <taxon>Bacteroidota</taxon>
        <taxon>Flavobacteriia</taxon>
        <taxon>Flavobacteriales</taxon>
        <taxon>Flavobacteriaceae</taxon>
        <taxon>Flavobacterium</taxon>
    </lineage>
</organism>
<evidence type="ECO:0000313" key="5">
    <source>
        <dbReference type="Proteomes" id="UP000198302"/>
    </source>
</evidence>
<keyword evidence="1" id="KW-0472">Membrane</keyword>
<sequence>MRYYGGKEIRFFVLDLGFILTVVPTGLYIISKSQKQKRISLYSILIFSGLLVSFYLFYCFLESQIIKYTTPVNIKNIYYFHHQNVNYLLIALFSIISSQILNYFILVKYLKTDLNKQKNLYETTF</sequence>
<reference evidence="3 5" key="2">
    <citation type="submission" date="2016-11" db="EMBL/GenBank/DDBJ databases">
        <title>Whole genomes of Flavobacteriaceae.</title>
        <authorList>
            <person name="Stine C."/>
            <person name="Li C."/>
            <person name="Tadesse D."/>
        </authorList>
    </citation>
    <scope>NUCLEOTIDE SEQUENCE [LARGE SCALE GENOMIC DNA]</scope>
    <source>
        <strain evidence="3 5">ATCC 51468</strain>
    </source>
</reference>
<evidence type="ECO:0000256" key="1">
    <source>
        <dbReference type="SAM" id="Phobius"/>
    </source>
</evidence>
<evidence type="ECO:0000313" key="2">
    <source>
        <dbReference type="EMBL" id="KIO51404.1"/>
    </source>
</evidence>
<dbReference type="EMBL" id="JPRK01000015">
    <property type="protein sequence ID" value="KIO51404.1"/>
    <property type="molecule type" value="Genomic_DNA"/>
</dbReference>
<dbReference type="AlphaFoldDB" id="A0A0D0EDY3"/>
<evidence type="ECO:0000313" key="4">
    <source>
        <dbReference type="Proteomes" id="UP000032061"/>
    </source>
</evidence>
<reference evidence="2 4" key="1">
    <citation type="submission" date="2015-01" db="EMBL/GenBank/DDBJ databases">
        <title>Genome of Flavobacterium hibernum DSM 12611.</title>
        <authorList>
            <person name="Stropko S.J."/>
            <person name="Pipes S.E."/>
            <person name="Newman J.D."/>
        </authorList>
    </citation>
    <scope>NUCLEOTIDE SEQUENCE [LARGE SCALE GENOMIC DNA]</scope>
    <source>
        <strain evidence="2 4">DSM 12611</strain>
    </source>
</reference>